<accession>A0A4P6END6</accession>
<gene>
    <name evidence="1" type="ORF">ET495_12570</name>
</gene>
<evidence type="ECO:0000313" key="1">
    <source>
        <dbReference type="EMBL" id="QAY63926.1"/>
    </source>
</evidence>
<dbReference type="AlphaFoldDB" id="A0A4P6END6"/>
<keyword evidence="2" id="KW-1185">Reference proteome</keyword>
<evidence type="ECO:0000313" key="2">
    <source>
        <dbReference type="Proteomes" id="UP000291758"/>
    </source>
</evidence>
<dbReference type="EMBL" id="CP035495">
    <property type="protein sequence ID" value="QAY63926.1"/>
    <property type="molecule type" value="Genomic_DNA"/>
</dbReference>
<sequence>MTSLTVVLPPAACGSPGTGAGAFYTVTVSEAGVGRPRTLTQVDADVDSESLLTFGAHGGVRSLRRRGHPVWRRAHGC</sequence>
<dbReference type="RefSeq" id="WP_129205086.1">
    <property type="nucleotide sequence ID" value="NZ_CP035495.1"/>
</dbReference>
<dbReference type="Proteomes" id="UP000291758">
    <property type="component" value="Chromosome"/>
</dbReference>
<organism evidence="1 2">
    <name type="scientific">Xylanimonas allomyrinae</name>
    <dbReference type="NCBI Taxonomy" id="2509459"/>
    <lineage>
        <taxon>Bacteria</taxon>
        <taxon>Bacillati</taxon>
        <taxon>Actinomycetota</taxon>
        <taxon>Actinomycetes</taxon>
        <taxon>Micrococcales</taxon>
        <taxon>Promicromonosporaceae</taxon>
        <taxon>Xylanimonas</taxon>
    </lineage>
</organism>
<protein>
    <submittedName>
        <fullName evidence="1">Uncharacterized protein</fullName>
    </submittedName>
</protein>
<dbReference type="KEGG" id="xyl:ET495_12570"/>
<reference evidence="1 2" key="1">
    <citation type="submission" date="2019-01" db="EMBL/GenBank/DDBJ databases">
        <title>Genome sequencing of strain 2JSPR-7.</title>
        <authorList>
            <person name="Heo J."/>
            <person name="Kim S.-J."/>
            <person name="Kim J.-S."/>
            <person name="Hong S.-B."/>
            <person name="Kwon S.-W."/>
        </authorList>
    </citation>
    <scope>NUCLEOTIDE SEQUENCE [LARGE SCALE GENOMIC DNA]</scope>
    <source>
        <strain evidence="1 2">2JSPR-7</strain>
    </source>
</reference>
<name>A0A4P6END6_9MICO</name>
<proteinExistence type="predicted"/>